<proteinExistence type="predicted"/>
<evidence type="ECO:0000313" key="3">
    <source>
        <dbReference type="Proteomes" id="UP000618795"/>
    </source>
</evidence>
<dbReference type="AlphaFoldDB" id="A0A918IKY3"/>
<dbReference type="Pfam" id="PF06912">
    <property type="entry name" value="DUF1275"/>
    <property type="match status" value="1"/>
</dbReference>
<dbReference type="InterPro" id="IPR010699">
    <property type="entry name" value="DUF1275"/>
</dbReference>
<reference evidence="2" key="1">
    <citation type="journal article" date="2014" name="Int. J. Syst. Evol. Microbiol.">
        <title>Complete genome sequence of Corynebacterium casei LMG S-19264T (=DSM 44701T), isolated from a smear-ripened cheese.</title>
        <authorList>
            <consortium name="US DOE Joint Genome Institute (JGI-PGF)"/>
            <person name="Walter F."/>
            <person name="Albersmeier A."/>
            <person name="Kalinowski J."/>
            <person name="Ruckert C."/>
        </authorList>
    </citation>
    <scope>NUCLEOTIDE SEQUENCE</scope>
    <source>
        <strain evidence="2">JCM 4369</strain>
    </source>
</reference>
<keyword evidence="3" id="KW-1185">Reference proteome</keyword>
<reference evidence="2" key="2">
    <citation type="submission" date="2020-09" db="EMBL/GenBank/DDBJ databases">
        <authorList>
            <person name="Sun Q."/>
            <person name="Ohkuma M."/>
        </authorList>
    </citation>
    <scope>NUCLEOTIDE SEQUENCE</scope>
    <source>
        <strain evidence="2">JCM 4369</strain>
    </source>
</reference>
<protein>
    <recommendedName>
        <fullName evidence="4">DUF1275 domain-containing protein</fullName>
    </recommendedName>
</protein>
<comment type="caution">
    <text evidence="2">The sequence shown here is derived from an EMBL/GenBank/DDBJ whole genome shotgun (WGS) entry which is preliminary data.</text>
</comment>
<dbReference type="PANTHER" id="PTHR37314">
    <property type="entry name" value="SLR0142 PROTEIN"/>
    <property type="match status" value="1"/>
</dbReference>
<feature type="transmembrane region" description="Helical" evidence="1">
    <location>
        <begin position="95"/>
        <end position="114"/>
    </location>
</feature>
<evidence type="ECO:0000313" key="2">
    <source>
        <dbReference type="EMBL" id="GGV22199.1"/>
    </source>
</evidence>
<feature type="transmembrane region" description="Helical" evidence="1">
    <location>
        <begin position="201"/>
        <end position="219"/>
    </location>
</feature>
<accession>A0A918IKY3</accession>
<dbReference type="PANTHER" id="PTHR37314:SF4">
    <property type="entry name" value="UPF0700 TRANSMEMBRANE PROTEIN YOAK"/>
    <property type="match status" value="1"/>
</dbReference>
<sequence length="243" mass="25856">MLWCMATIHQRTDTLTVGLLLAAVGGFLDAYTFVRHQVFANLQSGNVLLFCVEATARHWHRALLLLAPIAAFSVGVLVVQVLGLPRVQLLVHRPLRLMLTLQIALLAALATLPAGMPEQMTTVTVSFVAALQFSTFTTLRDSPYTTVAESGNLHKAIVAAHQWRMGKEPAAARRAGRYTAVVAAFAAGAVTGALLTRAAGTPAIATAAGLLAAVLVTLVRQTRQLERGMTDDRPPPPPPAATR</sequence>
<gene>
    <name evidence="2" type="ORF">GCM10010260_73040</name>
</gene>
<feature type="transmembrane region" description="Helical" evidence="1">
    <location>
        <begin position="175"/>
        <end position="195"/>
    </location>
</feature>
<organism evidence="2 3">
    <name type="scientific">Streptomyces filipinensis</name>
    <dbReference type="NCBI Taxonomy" id="66887"/>
    <lineage>
        <taxon>Bacteria</taxon>
        <taxon>Bacillati</taxon>
        <taxon>Actinomycetota</taxon>
        <taxon>Actinomycetes</taxon>
        <taxon>Kitasatosporales</taxon>
        <taxon>Streptomycetaceae</taxon>
        <taxon>Streptomyces</taxon>
    </lineage>
</organism>
<feature type="transmembrane region" description="Helical" evidence="1">
    <location>
        <begin position="62"/>
        <end position="83"/>
    </location>
</feature>
<keyword evidence="1" id="KW-1133">Transmembrane helix</keyword>
<evidence type="ECO:0008006" key="4">
    <source>
        <dbReference type="Google" id="ProtNLM"/>
    </source>
</evidence>
<dbReference type="EMBL" id="BMTD01000024">
    <property type="protein sequence ID" value="GGV22199.1"/>
    <property type="molecule type" value="Genomic_DNA"/>
</dbReference>
<evidence type="ECO:0000256" key="1">
    <source>
        <dbReference type="SAM" id="Phobius"/>
    </source>
</evidence>
<dbReference type="Proteomes" id="UP000618795">
    <property type="component" value="Unassembled WGS sequence"/>
</dbReference>
<keyword evidence="1" id="KW-0472">Membrane</keyword>
<keyword evidence="1" id="KW-0812">Transmembrane</keyword>
<name>A0A918IKY3_9ACTN</name>